<feature type="active site" description="Proton acceptor" evidence="11">
    <location>
        <position position="315"/>
    </location>
</feature>
<feature type="binding site" evidence="12">
    <location>
        <position position="314"/>
    </location>
    <ligand>
        <name>Zn(2+)</name>
        <dbReference type="ChEBI" id="CHEBI:29105"/>
        <note>catalytic</note>
    </ligand>
</feature>
<dbReference type="WormBase" id="CBG05905a">
    <property type="protein sequence ID" value="CBP01616"/>
    <property type="gene ID" value="WBGene00028263"/>
    <property type="gene designation" value="Cbr-pam-1"/>
</dbReference>
<evidence type="ECO:0000259" key="16">
    <source>
        <dbReference type="Pfam" id="PF11838"/>
    </source>
</evidence>
<dbReference type="Gene3D" id="2.60.40.1730">
    <property type="entry name" value="tricorn interacting facor f3 domain"/>
    <property type="match status" value="1"/>
</dbReference>
<dbReference type="InterPro" id="IPR050344">
    <property type="entry name" value="Peptidase_M1_aminopeptidases"/>
</dbReference>
<dbReference type="GO" id="GO:0008270">
    <property type="term" value="F:zinc ion binding"/>
    <property type="evidence" value="ECO:0007669"/>
    <property type="project" value="UniProtKB-UniRule"/>
</dbReference>
<feature type="site" description="Transition state stabilizer" evidence="13">
    <location>
        <position position="400"/>
    </location>
</feature>
<evidence type="ECO:0000313" key="20">
    <source>
        <dbReference type="WormBase" id="CBG05905a"/>
    </source>
</evidence>
<evidence type="ECO:0000256" key="1">
    <source>
        <dbReference type="ARBA" id="ARBA00004496"/>
    </source>
</evidence>
<dbReference type="FunFam" id="2.60.40.1730:FF:000013">
    <property type="entry name" value="Aminopeptidase"/>
    <property type="match status" value="1"/>
</dbReference>
<dbReference type="GO" id="GO:0070006">
    <property type="term" value="F:metalloaminopeptidase activity"/>
    <property type="evidence" value="ECO:0000318"/>
    <property type="project" value="GO_Central"/>
</dbReference>
<dbReference type="Pfam" id="PF17900">
    <property type="entry name" value="Peptidase_M1_N"/>
    <property type="match status" value="1"/>
</dbReference>
<comment type="catalytic activity">
    <reaction evidence="10">
        <text>Release of an N-terminal amino acid, preferentially alanine, from a wide range of peptides, amides and arylamides.</text>
        <dbReference type="EC" id="3.4.11.14"/>
    </reaction>
</comment>
<dbReference type="GO" id="GO:0005737">
    <property type="term" value="C:cytoplasm"/>
    <property type="evidence" value="ECO:0007669"/>
    <property type="project" value="UniProtKB-SubCell"/>
</dbReference>
<evidence type="ECO:0000256" key="13">
    <source>
        <dbReference type="PIRSR" id="PIRSR634016-4"/>
    </source>
</evidence>
<dbReference type="OMA" id="HDMAGFY"/>
<dbReference type="InParanoid" id="A8X1D5"/>
<dbReference type="Gene3D" id="1.25.50.20">
    <property type="match status" value="1"/>
</dbReference>
<evidence type="ECO:0000256" key="6">
    <source>
        <dbReference type="ARBA" id="ARBA00022723"/>
    </source>
</evidence>
<dbReference type="Proteomes" id="UP000008549">
    <property type="component" value="Unassembled WGS sequence"/>
</dbReference>
<feature type="domain" description="Peptidase M1 membrane alanine aminopeptidase" evidence="15">
    <location>
        <begin position="242"/>
        <end position="459"/>
    </location>
</feature>
<comment type="cofactor">
    <cofactor evidence="12 14">
        <name>Zn(2+)</name>
        <dbReference type="ChEBI" id="CHEBI:29105"/>
    </cofactor>
    <text evidence="12 14">Binds 1 zinc ion per subunit.</text>
</comment>
<evidence type="ECO:0000256" key="11">
    <source>
        <dbReference type="PIRSR" id="PIRSR634016-1"/>
    </source>
</evidence>
<protein>
    <recommendedName>
        <fullName evidence="14">Aminopeptidase</fullName>
        <ecNumber evidence="14">3.4.11.-</ecNumber>
    </recommendedName>
</protein>
<dbReference type="InterPro" id="IPR014782">
    <property type="entry name" value="Peptidase_M1_dom"/>
</dbReference>
<dbReference type="EMBL" id="HE600909">
    <property type="protein sequence ID" value="CAP26445.2"/>
    <property type="molecule type" value="Genomic_DNA"/>
</dbReference>
<feature type="domain" description="ERAP1-like C-terminal" evidence="16">
    <location>
        <begin position="539"/>
        <end position="847"/>
    </location>
</feature>
<evidence type="ECO:0000313" key="18">
    <source>
        <dbReference type="EMBL" id="CAP26445.2"/>
    </source>
</evidence>
<dbReference type="CDD" id="cd09601">
    <property type="entry name" value="M1_APN-Q_like"/>
    <property type="match status" value="1"/>
</dbReference>
<dbReference type="GO" id="GO:0005576">
    <property type="term" value="C:extracellular region"/>
    <property type="evidence" value="ECO:0000318"/>
    <property type="project" value="GO_Central"/>
</dbReference>
<dbReference type="PANTHER" id="PTHR11533">
    <property type="entry name" value="PROTEASE M1 ZINC METALLOPROTEASE"/>
    <property type="match status" value="1"/>
</dbReference>
<evidence type="ECO:0000256" key="10">
    <source>
        <dbReference type="ARBA" id="ARBA00052895"/>
    </source>
</evidence>
<accession>A8X1D5</accession>
<dbReference type="HOGENOM" id="CLU_003705_0_1_1"/>
<comment type="subcellular location">
    <subcellularLocation>
        <location evidence="1">Cytoplasm</location>
    </subcellularLocation>
</comment>
<dbReference type="InterPro" id="IPR045357">
    <property type="entry name" value="Aminopeptidase_N-like_N"/>
</dbReference>
<evidence type="ECO:0000313" key="19">
    <source>
        <dbReference type="Proteomes" id="UP000008549"/>
    </source>
</evidence>
<dbReference type="AlphaFoldDB" id="A8X1D5"/>
<keyword evidence="6 12" id="KW-0479">Metal-binding</keyword>
<keyword evidence="7 14" id="KW-0378">Hydrolase</keyword>
<feature type="binding site" evidence="12">
    <location>
        <position position="337"/>
    </location>
    <ligand>
        <name>Zn(2+)</name>
        <dbReference type="ChEBI" id="CHEBI:29105"/>
        <note>catalytic</note>
    </ligand>
</feature>
<dbReference type="GO" id="GO:0006508">
    <property type="term" value="P:proteolysis"/>
    <property type="evidence" value="ECO:0000318"/>
    <property type="project" value="GO_Central"/>
</dbReference>
<dbReference type="Gene3D" id="2.60.40.1910">
    <property type="match status" value="1"/>
</dbReference>
<organism evidence="18 19">
    <name type="scientific">Caenorhabditis briggsae</name>
    <dbReference type="NCBI Taxonomy" id="6238"/>
    <lineage>
        <taxon>Eukaryota</taxon>
        <taxon>Metazoa</taxon>
        <taxon>Ecdysozoa</taxon>
        <taxon>Nematoda</taxon>
        <taxon>Chromadorea</taxon>
        <taxon>Rhabditida</taxon>
        <taxon>Rhabditina</taxon>
        <taxon>Rhabditomorpha</taxon>
        <taxon>Rhabditoidea</taxon>
        <taxon>Rhabditidae</taxon>
        <taxon>Peloderinae</taxon>
        <taxon>Caenorhabditis</taxon>
    </lineage>
</organism>
<evidence type="ECO:0000259" key="17">
    <source>
        <dbReference type="Pfam" id="PF17900"/>
    </source>
</evidence>
<dbReference type="FunFam" id="1.10.390.10:FF:000006">
    <property type="entry name" value="Puromycin-sensitive aminopeptidase"/>
    <property type="match status" value="1"/>
</dbReference>
<evidence type="ECO:0000256" key="4">
    <source>
        <dbReference type="ARBA" id="ARBA00022490"/>
    </source>
</evidence>
<reference evidence="18 19" key="1">
    <citation type="journal article" date="2003" name="PLoS Biol.">
        <title>The genome sequence of Caenorhabditis briggsae: a platform for comparative genomics.</title>
        <authorList>
            <person name="Stein L.D."/>
            <person name="Bao Z."/>
            <person name="Blasiar D."/>
            <person name="Blumenthal T."/>
            <person name="Brent M.R."/>
            <person name="Chen N."/>
            <person name="Chinwalla A."/>
            <person name="Clarke L."/>
            <person name="Clee C."/>
            <person name="Coghlan A."/>
            <person name="Coulson A."/>
            <person name="D'Eustachio P."/>
            <person name="Fitch D.H."/>
            <person name="Fulton L.A."/>
            <person name="Fulton R.E."/>
            <person name="Griffiths-Jones S."/>
            <person name="Harris T.W."/>
            <person name="Hillier L.W."/>
            <person name="Kamath R."/>
            <person name="Kuwabara P.E."/>
            <person name="Mardis E.R."/>
            <person name="Marra M.A."/>
            <person name="Miner T.L."/>
            <person name="Minx P."/>
            <person name="Mullikin J.C."/>
            <person name="Plumb R.W."/>
            <person name="Rogers J."/>
            <person name="Schein J.E."/>
            <person name="Sohrmann M."/>
            <person name="Spieth J."/>
            <person name="Stajich J.E."/>
            <person name="Wei C."/>
            <person name="Willey D."/>
            <person name="Wilson R.K."/>
            <person name="Durbin R."/>
            <person name="Waterston R.H."/>
        </authorList>
    </citation>
    <scope>NUCLEOTIDE SEQUENCE [LARGE SCALE GENOMIC DNA]</scope>
    <source>
        <strain evidence="18 19">AF16</strain>
    </source>
</reference>
<keyword evidence="19" id="KW-1185">Reference proteome</keyword>
<dbReference type="InterPro" id="IPR034016">
    <property type="entry name" value="M1_APN-typ"/>
</dbReference>
<dbReference type="eggNOG" id="KOG1046">
    <property type="taxonomic scope" value="Eukaryota"/>
</dbReference>
<evidence type="ECO:0000256" key="2">
    <source>
        <dbReference type="ARBA" id="ARBA00010136"/>
    </source>
</evidence>
<dbReference type="SUPFAM" id="SSF63737">
    <property type="entry name" value="Leukotriene A4 hydrolase N-terminal domain"/>
    <property type="match status" value="1"/>
</dbReference>
<dbReference type="GO" id="GO:0016285">
    <property type="term" value="F:alanyl aminopeptidase activity"/>
    <property type="evidence" value="ECO:0007669"/>
    <property type="project" value="UniProtKB-EC"/>
</dbReference>
<dbReference type="GO" id="GO:0043171">
    <property type="term" value="P:peptide catabolic process"/>
    <property type="evidence" value="ECO:0000318"/>
    <property type="project" value="GO_Central"/>
</dbReference>
<dbReference type="InterPro" id="IPR042097">
    <property type="entry name" value="Aminopeptidase_N-like_N_sf"/>
</dbReference>
<feature type="binding site" evidence="12">
    <location>
        <position position="318"/>
    </location>
    <ligand>
        <name>Zn(2+)</name>
        <dbReference type="ChEBI" id="CHEBI:29105"/>
        <note>catalytic</note>
    </ligand>
</feature>
<dbReference type="Pfam" id="PF11838">
    <property type="entry name" value="ERAP1_C"/>
    <property type="match status" value="1"/>
</dbReference>
<sequence>MATCGNPNAPAVKFERLPTFAEPTHYDVRLLPCLNQFSFEGLSTVDVTIKEATDVLKVHAQSLLIQSVSLVANPGDAAKTCDTSYDDKLNILSIKLPSVVQPQKVQLIFKFVGELNDKMRGFYRSQYKDKSGSEKFLASTQFESTYARYAFPCFDEPIYKATFDITLEVENHLTALSNMNVVSETPSTGGKRKIVKFATTPKMSSYLVAFAVGELEYISAQTKSGVEMRVYTVPGKKEQGQYSLDLSVKCIDWYNEWFDIPYPLPKCDLIAIPDFSMGAMENWGLVTYREIALLVDPGVTSTRQKSRVALVVAHELAHLWFGNLVTMKWWTDLWLKEGFASFMEYMFVGANCPEFKIWLHFLNDELASGMSLDGLRNSHPIEVEIDNPNELDEIYDSITYAKSNSVNRMLCYYLSEPVFQKGLRLYLKKFQYSNAVTQDLWTALSEASGQNVNELMSGWTQQMGFPVLNVSQRQDGNNRILTVQQRRFISDGGEDSKNSLWQVPITVSVGSSPNDVKARFLLREKQQEFVVEGVAPGEWVKLNSGTTGFYRVEYSDEMLTAMLPDIASRKMPVLDRFGLINDLSALLNTGRVSIAQFVQVAASSANEDEYVVWGAIDEGMSKLLMCAREMSDDTLKSAKQLVIKMFEKSGAELGFAEQSGEDSQKMMLRALVQARLARAGHRPTIEKFNQLFTDFLEKGTPIHPDIRLATFGVVARCGGKEGFDKLMNLRETTTFQEIERQAMIAMSQTPEQPLLAQLFEYGFEKNKVRPQDQLYLFVGTGSTHMGQQYAWKYFCEHIKEFLEKYGGANSSLFQRCLKFAGESFGSEQRAVEFQDYFCNCKELNDTDRQTLARPIGQVCLSSNFFFKFLLQTVEAIRLNARLLESNRSVIETLLKQSNL</sequence>
<evidence type="ECO:0000256" key="9">
    <source>
        <dbReference type="ARBA" id="ARBA00023049"/>
    </source>
</evidence>
<evidence type="ECO:0000256" key="5">
    <source>
        <dbReference type="ARBA" id="ARBA00022670"/>
    </source>
</evidence>
<proteinExistence type="inferred from homology"/>
<evidence type="ECO:0000256" key="8">
    <source>
        <dbReference type="ARBA" id="ARBA00022833"/>
    </source>
</evidence>
<keyword evidence="9 14" id="KW-0482">Metalloprotease</keyword>
<dbReference type="SUPFAM" id="SSF55486">
    <property type="entry name" value="Metalloproteases ('zincins'), catalytic domain"/>
    <property type="match status" value="1"/>
</dbReference>
<dbReference type="InterPro" id="IPR027268">
    <property type="entry name" value="Peptidase_M4/M1_CTD_sf"/>
</dbReference>
<keyword evidence="8 12" id="KW-0862">Zinc</keyword>
<evidence type="ECO:0000256" key="12">
    <source>
        <dbReference type="PIRSR" id="PIRSR634016-3"/>
    </source>
</evidence>
<gene>
    <name evidence="20" type="primary">pam-1</name>
    <name evidence="18" type="synonym">Cbr-pam-1</name>
    <name evidence="20" type="ORF">CBG05905</name>
    <name evidence="18" type="ORF">CBG_05905</name>
</gene>
<feature type="domain" description="Aminopeptidase N-like N-terminal" evidence="17">
    <location>
        <begin position="23"/>
        <end position="207"/>
    </location>
</feature>
<evidence type="ECO:0000256" key="7">
    <source>
        <dbReference type="ARBA" id="ARBA00022801"/>
    </source>
</evidence>
<dbReference type="MEROPS" id="M01.A28"/>
<evidence type="ECO:0000256" key="3">
    <source>
        <dbReference type="ARBA" id="ARBA00022438"/>
    </source>
</evidence>
<evidence type="ECO:0000256" key="14">
    <source>
        <dbReference type="RuleBase" id="RU364040"/>
    </source>
</evidence>
<dbReference type="EC" id="3.4.11.-" evidence="14"/>
<dbReference type="PRINTS" id="PR00756">
    <property type="entry name" value="ALADIPTASE"/>
</dbReference>
<dbReference type="STRING" id="6238.A8X1D5"/>
<keyword evidence="4" id="KW-0963">Cytoplasm</keyword>
<dbReference type="PANTHER" id="PTHR11533:SF174">
    <property type="entry name" value="PUROMYCIN-SENSITIVE AMINOPEPTIDASE-RELATED"/>
    <property type="match status" value="1"/>
</dbReference>
<dbReference type="InterPro" id="IPR001930">
    <property type="entry name" value="Peptidase_M1"/>
</dbReference>
<dbReference type="Gene3D" id="1.10.390.10">
    <property type="entry name" value="Neutral Protease Domain 2"/>
    <property type="match status" value="1"/>
</dbReference>
<dbReference type="FunFam" id="2.60.40.1910:FF:000002">
    <property type="entry name" value="Aminopeptidase"/>
    <property type="match status" value="1"/>
</dbReference>
<keyword evidence="5 14" id="KW-0645">Protease</keyword>
<comment type="similarity">
    <text evidence="2 14">Belongs to the peptidase M1 family.</text>
</comment>
<dbReference type="FunCoup" id="A8X1D5">
    <property type="interactions" value="2263"/>
</dbReference>
<reference evidence="18 19" key="2">
    <citation type="journal article" date="2011" name="PLoS Genet.">
        <title>Caenorhabditis briggsae recombinant inbred line genotypes reveal inter-strain incompatibility and the evolution of recombination.</title>
        <authorList>
            <person name="Ross J.A."/>
            <person name="Koboldt D.C."/>
            <person name="Staisch J.E."/>
            <person name="Chamberlin H.M."/>
            <person name="Gupta B.P."/>
            <person name="Miller R.D."/>
            <person name="Baird S.E."/>
            <person name="Haag E.S."/>
        </authorList>
    </citation>
    <scope>NUCLEOTIDE SEQUENCE [LARGE SCALE GENOMIC DNA]</scope>
    <source>
        <strain evidence="18 19">AF16</strain>
    </source>
</reference>
<evidence type="ECO:0000259" key="15">
    <source>
        <dbReference type="Pfam" id="PF01433"/>
    </source>
</evidence>
<keyword evidence="3 14" id="KW-0031">Aminopeptidase</keyword>
<dbReference type="Pfam" id="PF01433">
    <property type="entry name" value="Peptidase_M1"/>
    <property type="match status" value="1"/>
</dbReference>
<name>A8X1D5_CAEBR</name>
<dbReference type="InterPro" id="IPR024571">
    <property type="entry name" value="ERAP1-like_C_dom"/>
</dbReference>